<organism evidence="1 2">
    <name type="scientific">Anabaena sphaerica FACHB-251</name>
    <dbReference type="NCBI Taxonomy" id="2692883"/>
    <lineage>
        <taxon>Bacteria</taxon>
        <taxon>Bacillati</taxon>
        <taxon>Cyanobacteriota</taxon>
        <taxon>Cyanophyceae</taxon>
        <taxon>Nostocales</taxon>
        <taxon>Nostocaceae</taxon>
        <taxon>Anabaena</taxon>
    </lineage>
</organism>
<keyword evidence="2" id="KW-1185">Reference proteome</keyword>
<comment type="caution">
    <text evidence="1">The sequence shown here is derived from an EMBL/GenBank/DDBJ whole genome shotgun (WGS) entry which is preliminary data.</text>
</comment>
<accession>A0A926ZZ95</accession>
<sequence length="72" mass="8238">MDNMPEISLHPIKNQTLFQIRGHSDFFLTPPPDSYSSRKNFYGLRLALAISKTYLKITALQKNSLPMDRGVL</sequence>
<name>A0A926ZZ95_9NOST</name>
<gene>
    <name evidence="1" type="ORF">H6G06_02055</name>
</gene>
<dbReference type="EMBL" id="JACJQU010000001">
    <property type="protein sequence ID" value="MBD2292296.1"/>
    <property type="molecule type" value="Genomic_DNA"/>
</dbReference>
<evidence type="ECO:0000313" key="1">
    <source>
        <dbReference type="EMBL" id="MBD2292296.1"/>
    </source>
</evidence>
<dbReference type="Proteomes" id="UP000662185">
    <property type="component" value="Unassembled WGS sequence"/>
</dbReference>
<dbReference type="RefSeq" id="WP_190556578.1">
    <property type="nucleotide sequence ID" value="NZ_JACJQU010000001.1"/>
</dbReference>
<evidence type="ECO:0000313" key="2">
    <source>
        <dbReference type="Proteomes" id="UP000662185"/>
    </source>
</evidence>
<proteinExistence type="predicted"/>
<protein>
    <submittedName>
        <fullName evidence="1">Uncharacterized protein</fullName>
    </submittedName>
</protein>
<dbReference type="AlphaFoldDB" id="A0A926ZZ95"/>
<reference evidence="2" key="1">
    <citation type="journal article" date="2020" name="ISME J.">
        <title>Comparative genomics reveals insights into cyanobacterial evolution and habitat adaptation.</title>
        <authorList>
            <person name="Chen M.Y."/>
            <person name="Teng W.K."/>
            <person name="Zhao L."/>
            <person name="Hu C.X."/>
            <person name="Zhou Y.K."/>
            <person name="Han B.P."/>
            <person name="Song L.R."/>
            <person name="Shu W.S."/>
        </authorList>
    </citation>
    <scope>NUCLEOTIDE SEQUENCE [LARGE SCALE GENOMIC DNA]</scope>
    <source>
        <strain evidence="2">FACHB-251</strain>
    </source>
</reference>